<protein>
    <submittedName>
        <fullName evidence="3">Aminotransferase class I/classII domain-containing protein</fullName>
    </submittedName>
</protein>
<evidence type="ECO:0000313" key="3">
    <source>
        <dbReference type="WBParaSite" id="Minc3s00246g08484"/>
    </source>
</evidence>
<dbReference type="InterPro" id="IPR015424">
    <property type="entry name" value="PyrdxlP-dep_Trfase"/>
</dbReference>
<accession>A0A914L307</accession>
<feature type="domain" description="Aminotransferase class I/classII large" evidence="1">
    <location>
        <begin position="18"/>
        <end position="51"/>
    </location>
</feature>
<dbReference type="Gene3D" id="3.40.640.10">
    <property type="entry name" value="Type I PLP-dependent aspartate aminotransferase-like (Major domain)"/>
    <property type="match status" value="1"/>
</dbReference>
<dbReference type="WBParaSite" id="Minc3s00246g08484">
    <property type="protein sequence ID" value="Minc3s00246g08484"/>
    <property type="gene ID" value="Minc3s00246g08484"/>
</dbReference>
<keyword evidence="2" id="KW-1185">Reference proteome</keyword>
<evidence type="ECO:0000259" key="1">
    <source>
        <dbReference type="Pfam" id="PF00155"/>
    </source>
</evidence>
<dbReference type="GO" id="GO:0030170">
    <property type="term" value="F:pyridoxal phosphate binding"/>
    <property type="evidence" value="ECO:0007669"/>
    <property type="project" value="InterPro"/>
</dbReference>
<proteinExistence type="predicted"/>
<sequence>MELNKEENADHYVMSREEKRAIIVNNPSNPTGVVLPKEHLEQILELAQKYKTSSNHC</sequence>
<dbReference type="Pfam" id="PF00155">
    <property type="entry name" value="Aminotran_1_2"/>
    <property type="match status" value="1"/>
</dbReference>
<dbReference type="InterPro" id="IPR015421">
    <property type="entry name" value="PyrdxlP-dep_Trfase_major"/>
</dbReference>
<name>A0A914L307_MELIC</name>
<dbReference type="InterPro" id="IPR004839">
    <property type="entry name" value="Aminotransferase_I/II_large"/>
</dbReference>
<dbReference type="SUPFAM" id="SSF53383">
    <property type="entry name" value="PLP-dependent transferases"/>
    <property type="match status" value="1"/>
</dbReference>
<evidence type="ECO:0000313" key="2">
    <source>
        <dbReference type="Proteomes" id="UP000887563"/>
    </source>
</evidence>
<reference evidence="3" key="1">
    <citation type="submission" date="2022-11" db="UniProtKB">
        <authorList>
            <consortium name="WormBaseParasite"/>
        </authorList>
    </citation>
    <scope>IDENTIFICATION</scope>
</reference>
<dbReference type="Proteomes" id="UP000887563">
    <property type="component" value="Unplaced"/>
</dbReference>
<organism evidence="2 3">
    <name type="scientific">Meloidogyne incognita</name>
    <name type="common">Southern root-knot nematode worm</name>
    <name type="synonym">Oxyuris incognita</name>
    <dbReference type="NCBI Taxonomy" id="6306"/>
    <lineage>
        <taxon>Eukaryota</taxon>
        <taxon>Metazoa</taxon>
        <taxon>Ecdysozoa</taxon>
        <taxon>Nematoda</taxon>
        <taxon>Chromadorea</taxon>
        <taxon>Rhabditida</taxon>
        <taxon>Tylenchina</taxon>
        <taxon>Tylenchomorpha</taxon>
        <taxon>Tylenchoidea</taxon>
        <taxon>Meloidogynidae</taxon>
        <taxon>Meloidogyninae</taxon>
        <taxon>Meloidogyne</taxon>
        <taxon>Meloidogyne incognita group</taxon>
    </lineage>
</organism>
<dbReference type="AlphaFoldDB" id="A0A914L307"/>